<dbReference type="OrthoDB" id="4067583at2759"/>
<feature type="region of interest" description="Disordered" evidence="1">
    <location>
        <begin position="161"/>
        <end position="356"/>
    </location>
</feature>
<feature type="region of interest" description="Disordered" evidence="1">
    <location>
        <begin position="370"/>
        <end position="434"/>
    </location>
</feature>
<evidence type="ECO:0000256" key="1">
    <source>
        <dbReference type="SAM" id="MobiDB-lite"/>
    </source>
</evidence>
<comment type="caution">
    <text evidence="2">The sequence shown here is derived from an EMBL/GenBank/DDBJ whole genome shotgun (WGS) entry which is preliminary data.</text>
</comment>
<evidence type="ECO:0000313" key="2">
    <source>
        <dbReference type="EMBL" id="PVH20498.1"/>
    </source>
</evidence>
<evidence type="ECO:0008006" key="4">
    <source>
        <dbReference type="Google" id="ProtNLM"/>
    </source>
</evidence>
<gene>
    <name evidence="2" type="ORF">CXQ85_002290</name>
</gene>
<feature type="region of interest" description="Disordered" evidence="1">
    <location>
        <begin position="116"/>
        <end position="146"/>
    </location>
</feature>
<dbReference type="GeneID" id="37007621"/>
<dbReference type="Proteomes" id="UP000244309">
    <property type="component" value="Unassembled WGS sequence"/>
</dbReference>
<accession>A0A2V1ARN1</accession>
<feature type="compositionally biased region" description="Low complexity" evidence="1">
    <location>
        <begin position="370"/>
        <end position="405"/>
    </location>
</feature>
<proteinExistence type="predicted"/>
<feature type="compositionally biased region" description="Polar residues" evidence="1">
    <location>
        <begin position="189"/>
        <end position="206"/>
    </location>
</feature>
<sequence>MSKKPSGDWIPPVPPHDKRLSSQSSRHSHGSFHQAEIGEAVSVPIKRSSSVKTQGSIRYYEGSPRKASEAATTDEESLYSENQVKLGRLNTRLSQAPAVEAPSMTLNTEVEDVVPPRSRRRPMSEIIPRSSKDSSPQHAHRFSINISDDLDKLMENASSLRSEPLYDEPYGVTSPTESHYTAPEPSTAAPVNTNRHSTFSSGSFETADSGEGSDGLPSVPAHTVASRQLPKRPSPQSLEKARVASHQFSLYSREDGERTLSFNEAEAKAKNEDEESSSTQYLNPSHGMSSQEEYGKAYEREFAKEQGFTPDTATNSEAGTSVVPSRGPSLRAAVVSKQAEAGEPKEEDTTITGTEGAVAGLATGLAVGAAATAAGSGLEPPLEASRSEAAAEQPAEQPAEGLAEPSAQFNEPEELQGAEEEHERQEPGSPYLERPQAGTLLARSDPDIIAARDSVYTDHGLQGYQAGDDEYYDIEDPVVVPNPVRAKSVKDNIQMPKRKSTKRKTRKNVRSGSSGMHLKPFSYNTLINLLESINGAVIGEEFETLNIPIKEKQMIEKIVDSLSRLTSDMILDEHRYEVGLERLEKAHRVLEGFL</sequence>
<feature type="compositionally biased region" description="Polar residues" evidence="1">
    <location>
        <begin position="47"/>
        <end position="56"/>
    </location>
</feature>
<feature type="region of interest" description="Disordered" evidence="1">
    <location>
        <begin position="1"/>
        <end position="79"/>
    </location>
</feature>
<protein>
    <recommendedName>
        <fullName evidence="4">Protein NBA1</fullName>
    </recommendedName>
</protein>
<keyword evidence="3" id="KW-1185">Reference proteome</keyword>
<organism evidence="2 3">
    <name type="scientific">Candidozyma haemuli</name>
    <dbReference type="NCBI Taxonomy" id="45357"/>
    <lineage>
        <taxon>Eukaryota</taxon>
        <taxon>Fungi</taxon>
        <taxon>Dikarya</taxon>
        <taxon>Ascomycota</taxon>
        <taxon>Saccharomycotina</taxon>
        <taxon>Pichiomycetes</taxon>
        <taxon>Metschnikowiaceae</taxon>
        <taxon>Candidozyma</taxon>
    </lineage>
</organism>
<feature type="compositionally biased region" description="Polar residues" evidence="1">
    <location>
        <begin position="279"/>
        <end position="292"/>
    </location>
</feature>
<feature type="compositionally biased region" description="Polar residues" evidence="1">
    <location>
        <begin position="309"/>
        <end position="323"/>
    </location>
</feature>
<reference evidence="2 3" key="1">
    <citation type="submission" date="2017-12" db="EMBL/GenBank/DDBJ databases">
        <title>Genome Sequence of a Multidrug-Resistant Candida haemulonii Isolate from a Patient with Chronic Leg Ulcers in Israel.</title>
        <authorList>
            <person name="Chow N.A."/>
            <person name="Gade L."/>
            <person name="Batra D."/>
            <person name="Rowe L.A."/>
            <person name="Ben-Ami R."/>
            <person name="Loparev V.N."/>
            <person name="Litvintseva A.P."/>
        </authorList>
    </citation>
    <scope>NUCLEOTIDE SEQUENCE [LARGE SCALE GENOMIC DNA]</scope>
    <source>
        <strain evidence="2 3">B11899</strain>
    </source>
</reference>
<dbReference type="STRING" id="45357.A0A2V1ARN1"/>
<dbReference type="EMBL" id="PKFO01000003">
    <property type="protein sequence ID" value="PVH20498.1"/>
    <property type="molecule type" value="Genomic_DNA"/>
</dbReference>
<feature type="region of interest" description="Disordered" evidence="1">
    <location>
        <begin position="483"/>
        <end position="514"/>
    </location>
</feature>
<feature type="compositionally biased region" description="Basic residues" evidence="1">
    <location>
        <begin position="496"/>
        <end position="509"/>
    </location>
</feature>
<name>A0A2V1ARN1_9ASCO</name>
<evidence type="ECO:0000313" key="3">
    <source>
        <dbReference type="Proteomes" id="UP000244309"/>
    </source>
</evidence>
<dbReference type="RefSeq" id="XP_025341438.1">
    <property type="nucleotide sequence ID" value="XM_025485973.1"/>
</dbReference>
<feature type="compositionally biased region" description="Basic and acidic residues" evidence="1">
    <location>
        <begin position="293"/>
        <end position="304"/>
    </location>
</feature>
<dbReference type="VEuPathDB" id="FungiDB:CXQ85_002290"/>
<dbReference type="AlphaFoldDB" id="A0A2V1ARN1"/>